<dbReference type="GO" id="GO:0051082">
    <property type="term" value="F:unfolded protein binding"/>
    <property type="evidence" value="ECO:0007669"/>
    <property type="project" value="InterPro"/>
</dbReference>
<evidence type="ECO:0000256" key="2">
    <source>
        <dbReference type="ARBA" id="ARBA00004496"/>
    </source>
</evidence>
<comment type="similarity">
    <text evidence="3">Belongs to the prefoldin subunit beta family.</text>
</comment>
<dbReference type="InterPro" id="IPR002777">
    <property type="entry name" value="PFD_beta-like"/>
</dbReference>
<dbReference type="SUPFAM" id="SSF46579">
    <property type="entry name" value="Prefoldin"/>
    <property type="match status" value="1"/>
</dbReference>
<comment type="function">
    <text evidence="1">May play a role in chaperone-mediated protein folding.</text>
</comment>
<evidence type="ECO:0000256" key="7">
    <source>
        <dbReference type="ARBA" id="ARBA00023186"/>
    </source>
</evidence>
<comment type="subunit">
    <text evidence="4">Heterohexamer of two PFD-alpha type and four PFD-beta type subunits.</text>
</comment>
<evidence type="ECO:0000256" key="9">
    <source>
        <dbReference type="SAM" id="Coils"/>
    </source>
</evidence>
<keyword evidence="7" id="KW-0143">Chaperone</keyword>
<comment type="subunit">
    <text evidence="8">Component of the PAQosome complex which is responsible for the biogenesis of several protein complexes and which consists of R2TP complex members RUVBL1, RUVBL2, RPAP3 and PIH1D1, URI complex members PFDN2, PFDN6, PDRG1, UXT and URI1 as well as ASDURF, POLR2E and DNAAF10/WDR92.</text>
</comment>
<dbReference type="AlphaFoldDB" id="A0A2R5LAU7"/>
<name>A0A2R5LAU7_9ACAR</name>
<dbReference type="InterPro" id="IPR030482">
    <property type="entry name" value="PDRG1"/>
</dbReference>
<dbReference type="EMBL" id="GGLE01002459">
    <property type="protein sequence ID" value="MBY06585.1"/>
    <property type="molecule type" value="Transcribed_RNA"/>
</dbReference>
<proteinExistence type="inferred from homology"/>
<evidence type="ECO:0000256" key="8">
    <source>
        <dbReference type="ARBA" id="ARBA00026022"/>
    </source>
</evidence>
<organism evidence="10">
    <name type="scientific">Ornithodoros turicata</name>
    <dbReference type="NCBI Taxonomy" id="34597"/>
    <lineage>
        <taxon>Eukaryota</taxon>
        <taxon>Metazoa</taxon>
        <taxon>Ecdysozoa</taxon>
        <taxon>Arthropoda</taxon>
        <taxon>Chelicerata</taxon>
        <taxon>Arachnida</taxon>
        <taxon>Acari</taxon>
        <taxon>Parasitiformes</taxon>
        <taxon>Ixodida</taxon>
        <taxon>Ixodoidea</taxon>
        <taxon>Argasidae</taxon>
        <taxon>Ornithodorinae</taxon>
        <taxon>Ornithodoros</taxon>
    </lineage>
</organism>
<dbReference type="InterPro" id="IPR009053">
    <property type="entry name" value="Prefoldin"/>
</dbReference>
<accession>A0A2R5LAU7</accession>
<evidence type="ECO:0000256" key="4">
    <source>
        <dbReference type="ARBA" id="ARBA00011695"/>
    </source>
</evidence>
<dbReference type="Gene3D" id="1.10.287.370">
    <property type="match status" value="1"/>
</dbReference>
<evidence type="ECO:0000256" key="6">
    <source>
        <dbReference type="ARBA" id="ARBA00022490"/>
    </source>
</evidence>
<dbReference type="CDD" id="cd22860">
    <property type="entry name" value="PDRG1"/>
    <property type="match status" value="1"/>
</dbReference>
<dbReference type="GO" id="GO:0005737">
    <property type="term" value="C:cytoplasm"/>
    <property type="evidence" value="ECO:0007669"/>
    <property type="project" value="UniProtKB-SubCell"/>
</dbReference>
<evidence type="ECO:0000256" key="1">
    <source>
        <dbReference type="ARBA" id="ARBA00003581"/>
    </source>
</evidence>
<dbReference type="PANTHER" id="PTHR21162:SF0">
    <property type="entry name" value="P53 AND DNA DAMAGE-REGULATED PROTEIN 1"/>
    <property type="match status" value="1"/>
</dbReference>
<sequence length="132" mass="15335">MSPAAQQVKQLLADIEAVAEEILADKEQVIDLDKKRQKNREALRALQKMEDVKGRPWICIGNMFMKMPNDHTKELLEKEQATLETEIQNLRKKMKRNVQQLREMEGKPEARGFDLQPLSKDEMRAVHKVLGQ</sequence>
<keyword evidence="6" id="KW-0963">Cytoplasm</keyword>
<dbReference type="GO" id="GO:0016272">
    <property type="term" value="C:prefoldin complex"/>
    <property type="evidence" value="ECO:0007669"/>
    <property type="project" value="InterPro"/>
</dbReference>
<dbReference type="Pfam" id="PF01920">
    <property type="entry name" value="Prefoldin_2"/>
    <property type="match status" value="1"/>
</dbReference>
<feature type="coiled-coil region" evidence="9">
    <location>
        <begin position="32"/>
        <end position="107"/>
    </location>
</feature>
<protein>
    <recommendedName>
        <fullName evidence="5">p53 and DNA damage-regulated protein 1</fullName>
    </recommendedName>
</protein>
<comment type="subcellular location">
    <subcellularLocation>
        <location evidence="2">Cytoplasm</location>
    </subcellularLocation>
</comment>
<dbReference type="PANTHER" id="PTHR21162">
    <property type="entry name" value="P53 AND DNA DAMAGE-REGULATED PROTEIN"/>
    <property type="match status" value="1"/>
</dbReference>
<evidence type="ECO:0000256" key="3">
    <source>
        <dbReference type="ARBA" id="ARBA00008045"/>
    </source>
</evidence>
<evidence type="ECO:0000313" key="10">
    <source>
        <dbReference type="EMBL" id="MBY06585.1"/>
    </source>
</evidence>
<reference evidence="10" key="1">
    <citation type="submission" date="2018-03" db="EMBL/GenBank/DDBJ databases">
        <title>The relapsing fever spirochete Borrelia turicatae persists in the highly oxidative environment of its soft-bodied tick vector.</title>
        <authorList>
            <person name="Bourret T.J."/>
            <person name="Boyle W.K."/>
            <person name="Valenzuela J.G."/>
            <person name="Oliveira F."/>
            <person name="Lopez J.E."/>
        </authorList>
    </citation>
    <scope>NUCLEOTIDE SEQUENCE</scope>
    <source>
        <strain evidence="10">Kansas strain/isolate</strain>
        <tissue evidence="10">Salivary glands</tissue>
    </source>
</reference>
<keyword evidence="9" id="KW-0175">Coiled coil</keyword>
<evidence type="ECO:0000256" key="5">
    <source>
        <dbReference type="ARBA" id="ARBA00016313"/>
    </source>
</evidence>
<dbReference type="GO" id="GO:0006457">
    <property type="term" value="P:protein folding"/>
    <property type="evidence" value="ECO:0007669"/>
    <property type="project" value="InterPro"/>
</dbReference>